<dbReference type="EMBL" id="JAVRRD010000002">
    <property type="protein sequence ID" value="KAK5062723.1"/>
    <property type="molecule type" value="Genomic_DNA"/>
</dbReference>
<gene>
    <name evidence="5" type="ORF">LTR84_004797</name>
</gene>
<evidence type="ECO:0000313" key="6">
    <source>
        <dbReference type="Proteomes" id="UP001358417"/>
    </source>
</evidence>
<dbReference type="InterPro" id="IPR036259">
    <property type="entry name" value="MFS_trans_sf"/>
</dbReference>
<dbReference type="PROSITE" id="PS50850">
    <property type="entry name" value="MFS"/>
    <property type="match status" value="1"/>
</dbReference>
<feature type="transmembrane region" description="Helical" evidence="3">
    <location>
        <begin position="113"/>
        <end position="136"/>
    </location>
</feature>
<dbReference type="AlphaFoldDB" id="A0AAV9NNJ4"/>
<feature type="transmembrane region" description="Helical" evidence="3">
    <location>
        <begin position="148"/>
        <end position="168"/>
    </location>
</feature>
<feature type="region of interest" description="Disordered" evidence="2">
    <location>
        <begin position="428"/>
        <end position="454"/>
    </location>
</feature>
<evidence type="ECO:0000259" key="4">
    <source>
        <dbReference type="PROSITE" id="PS50850"/>
    </source>
</evidence>
<proteinExistence type="predicted"/>
<reference evidence="5 6" key="1">
    <citation type="submission" date="2023-08" db="EMBL/GenBank/DDBJ databases">
        <title>Black Yeasts Isolated from many extreme environments.</title>
        <authorList>
            <person name="Coleine C."/>
            <person name="Stajich J.E."/>
            <person name="Selbmann L."/>
        </authorList>
    </citation>
    <scope>NUCLEOTIDE SEQUENCE [LARGE SCALE GENOMIC DNA]</scope>
    <source>
        <strain evidence="5 6">CCFEE 5792</strain>
    </source>
</reference>
<dbReference type="CDD" id="cd17324">
    <property type="entry name" value="MFS_NepI_like"/>
    <property type="match status" value="1"/>
</dbReference>
<evidence type="ECO:0000256" key="3">
    <source>
        <dbReference type="SAM" id="Phobius"/>
    </source>
</evidence>
<keyword evidence="6" id="KW-1185">Reference proteome</keyword>
<keyword evidence="3" id="KW-0472">Membrane</keyword>
<dbReference type="Proteomes" id="UP001358417">
    <property type="component" value="Unassembled WGS sequence"/>
</dbReference>
<dbReference type="SUPFAM" id="SSF103473">
    <property type="entry name" value="MFS general substrate transporter"/>
    <property type="match status" value="1"/>
</dbReference>
<dbReference type="RefSeq" id="XP_064710995.1">
    <property type="nucleotide sequence ID" value="XM_064848371.1"/>
</dbReference>
<feature type="transmembrane region" description="Helical" evidence="3">
    <location>
        <begin position="22"/>
        <end position="43"/>
    </location>
</feature>
<evidence type="ECO:0000313" key="5">
    <source>
        <dbReference type="EMBL" id="KAK5062723.1"/>
    </source>
</evidence>
<organism evidence="5 6">
    <name type="scientific">Exophiala bonariae</name>
    <dbReference type="NCBI Taxonomy" id="1690606"/>
    <lineage>
        <taxon>Eukaryota</taxon>
        <taxon>Fungi</taxon>
        <taxon>Dikarya</taxon>
        <taxon>Ascomycota</taxon>
        <taxon>Pezizomycotina</taxon>
        <taxon>Eurotiomycetes</taxon>
        <taxon>Chaetothyriomycetidae</taxon>
        <taxon>Chaetothyriales</taxon>
        <taxon>Herpotrichiellaceae</taxon>
        <taxon>Exophiala</taxon>
    </lineage>
</organism>
<feature type="transmembrane region" description="Helical" evidence="3">
    <location>
        <begin position="91"/>
        <end position="107"/>
    </location>
</feature>
<dbReference type="PANTHER" id="PTHR42910">
    <property type="entry name" value="TRANSPORTER SCO4007-RELATED"/>
    <property type="match status" value="1"/>
</dbReference>
<evidence type="ECO:0000256" key="2">
    <source>
        <dbReference type="SAM" id="MobiDB-lite"/>
    </source>
</evidence>
<feature type="transmembrane region" description="Helical" evidence="3">
    <location>
        <begin position="266"/>
        <end position="288"/>
    </location>
</feature>
<dbReference type="Gene3D" id="1.20.1250.20">
    <property type="entry name" value="MFS general substrate transporter like domains"/>
    <property type="match status" value="1"/>
</dbReference>
<comment type="subcellular location">
    <subcellularLocation>
        <location evidence="1">Membrane</location>
        <topology evidence="1">Multi-pass membrane protein</topology>
    </subcellularLocation>
</comment>
<feature type="transmembrane region" description="Helical" evidence="3">
    <location>
        <begin position="233"/>
        <end position="254"/>
    </location>
</feature>
<dbReference type="GO" id="GO:0022857">
    <property type="term" value="F:transmembrane transporter activity"/>
    <property type="evidence" value="ECO:0007669"/>
    <property type="project" value="InterPro"/>
</dbReference>
<accession>A0AAV9NNJ4</accession>
<dbReference type="GO" id="GO:0016020">
    <property type="term" value="C:membrane"/>
    <property type="evidence" value="ECO:0007669"/>
    <property type="project" value="UniProtKB-SubCell"/>
</dbReference>
<sequence>MGYGILWTPPWCRLKDCETPRLTTWLTILYAFCGGFNSANLFYSHPILNVLAEDFHTTQSGVANIPTLAQAGEASCLLLILPLADFFPRRQFTLVMTTLAALFWLGQCLTNNLTIFLVLTYLSALFTCVVHVVIPLVSELSSPSQRAFNLSIVGTGPTFGILLARILSGIVANYTNWRNVYWMGLGIQILVLGLLFVFMPDYEPINKRPLRDIAKTYPRILLSIFRLYFRHPVLVQSSLLAFTSFTVLTAYWTTLTFLLSQAPYNYGSAAIGLFGLIGASTLLLGPLFGKFVITPLRVPLYSVFIGITLSMVGVVVGTFVGVHNVAGPVIEAVLLDAGLMVLFVAARINIEGIEPGSSNRVNTAFMIVMHLGQLVGTKAANDVYELYGGWIPAGCWGIGITAAGYLITAARGPYEKGWLGWSGGWGRGRKSAEDHVEDAEEQSFGASEVHKTEK</sequence>
<feature type="transmembrane region" description="Helical" evidence="3">
    <location>
        <begin position="329"/>
        <end position="349"/>
    </location>
</feature>
<feature type="transmembrane region" description="Helical" evidence="3">
    <location>
        <begin position="180"/>
        <end position="199"/>
    </location>
</feature>
<feature type="domain" description="Major facilitator superfamily (MFS) profile" evidence="4">
    <location>
        <begin position="23"/>
        <end position="454"/>
    </location>
</feature>
<name>A0AAV9NNJ4_9EURO</name>
<protein>
    <recommendedName>
        <fullName evidence="4">Major facilitator superfamily (MFS) profile domain-containing protein</fullName>
    </recommendedName>
</protein>
<dbReference type="GeneID" id="89972975"/>
<evidence type="ECO:0000256" key="1">
    <source>
        <dbReference type="ARBA" id="ARBA00004141"/>
    </source>
</evidence>
<dbReference type="PANTHER" id="PTHR42910:SF1">
    <property type="entry name" value="MAJOR FACILITATOR SUPERFAMILY (MFS) PROFILE DOMAIN-CONTAINING PROTEIN"/>
    <property type="match status" value="1"/>
</dbReference>
<dbReference type="InterPro" id="IPR011701">
    <property type="entry name" value="MFS"/>
</dbReference>
<keyword evidence="3" id="KW-0812">Transmembrane</keyword>
<feature type="transmembrane region" description="Helical" evidence="3">
    <location>
        <begin position="386"/>
        <end position="407"/>
    </location>
</feature>
<feature type="transmembrane region" description="Helical" evidence="3">
    <location>
        <begin position="300"/>
        <end position="323"/>
    </location>
</feature>
<keyword evidence="3" id="KW-1133">Transmembrane helix</keyword>
<dbReference type="InterPro" id="IPR020846">
    <property type="entry name" value="MFS_dom"/>
</dbReference>
<comment type="caution">
    <text evidence="5">The sequence shown here is derived from an EMBL/GenBank/DDBJ whole genome shotgun (WGS) entry which is preliminary data.</text>
</comment>
<dbReference type="Pfam" id="PF07690">
    <property type="entry name" value="MFS_1"/>
    <property type="match status" value="1"/>
</dbReference>